<dbReference type="AlphaFoldDB" id="A0AA38FUW6"/>
<organism evidence="2 3">
    <name type="scientific">Taxus chinensis</name>
    <name type="common">Chinese yew</name>
    <name type="synonym">Taxus wallichiana var. chinensis</name>
    <dbReference type="NCBI Taxonomy" id="29808"/>
    <lineage>
        <taxon>Eukaryota</taxon>
        <taxon>Viridiplantae</taxon>
        <taxon>Streptophyta</taxon>
        <taxon>Embryophyta</taxon>
        <taxon>Tracheophyta</taxon>
        <taxon>Spermatophyta</taxon>
        <taxon>Pinopsida</taxon>
        <taxon>Pinidae</taxon>
        <taxon>Conifers II</taxon>
        <taxon>Cupressales</taxon>
        <taxon>Taxaceae</taxon>
        <taxon>Taxus</taxon>
    </lineage>
</organism>
<dbReference type="EMBL" id="JAHRHJ020000006">
    <property type="protein sequence ID" value="KAH9310947.1"/>
    <property type="molecule type" value="Genomic_DNA"/>
</dbReference>
<accession>A0AA38FUW6</accession>
<gene>
    <name evidence="2" type="ORF">KI387_025982</name>
</gene>
<reference evidence="2 3" key="1">
    <citation type="journal article" date="2021" name="Nat. Plants">
        <title>The Taxus genome provides insights into paclitaxel biosynthesis.</title>
        <authorList>
            <person name="Xiong X."/>
            <person name="Gou J."/>
            <person name="Liao Q."/>
            <person name="Li Y."/>
            <person name="Zhou Q."/>
            <person name="Bi G."/>
            <person name="Li C."/>
            <person name="Du R."/>
            <person name="Wang X."/>
            <person name="Sun T."/>
            <person name="Guo L."/>
            <person name="Liang H."/>
            <person name="Lu P."/>
            <person name="Wu Y."/>
            <person name="Zhang Z."/>
            <person name="Ro D.K."/>
            <person name="Shang Y."/>
            <person name="Huang S."/>
            <person name="Yan J."/>
        </authorList>
    </citation>
    <scope>NUCLEOTIDE SEQUENCE [LARGE SCALE GENOMIC DNA]</scope>
    <source>
        <strain evidence="2">Ta-2019</strain>
    </source>
</reference>
<evidence type="ECO:0000313" key="3">
    <source>
        <dbReference type="Proteomes" id="UP000824469"/>
    </source>
</evidence>
<feature type="non-terminal residue" evidence="2">
    <location>
        <position position="1"/>
    </location>
</feature>
<sequence>FGKVGTKGRGGREPAESAEIEDFRTGTSGPKVCGGHEKPKELRANGISPRVFAANRNKGARISRSRSFSFGTAGKK</sequence>
<evidence type="ECO:0000256" key="1">
    <source>
        <dbReference type="SAM" id="MobiDB-lite"/>
    </source>
</evidence>
<comment type="caution">
    <text evidence="2">The sequence shown here is derived from an EMBL/GenBank/DDBJ whole genome shotgun (WGS) entry which is preliminary data.</text>
</comment>
<dbReference type="Proteomes" id="UP000824469">
    <property type="component" value="Unassembled WGS sequence"/>
</dbReference>
<keyword evidence="3" id="KW-1185">Reference proteome</keyword>
<feature type="region of interest" description="Disordered" evidence="1">
    <location>
        <begin position="56"/>
        <end position="76"/>
    </location>
</feature>
<feature type="non-terminal residue" evidence="2">
    <location>
        <position position="76"/>
    </location>
</feature>
<protein>
    <submittedName>
        <fullName evidence="2">Uncharacterized protein</fullName>
    </submittedName>
</protein>
<name>A0AA38FUW6_TAXCH</name>
<evidence type="ECO:0000313" key="2">
    <source>
        <dbReference type="EMBL" id="KAH9310947.1"/>
    </source>
</evidence>
<feature type="region of interest" description="Disordered" evidence="1">
    <location>
        <begin position="1"/>
        <end position="41"/>
    </location>
</feature>
<proteinExistence type="predicted"/>